<dbReference type="PRINTS" id="PR00864">
    <property type="entry name" value="PREPILNPTASE"/>
</dbReference>
<dbReference type="Gene3D" id="1.20.120.1220">
    <property type="match status" value="1"/>
</dbReference>
<dbReference type="EMBL" id="SMAK01000005">
    <property type="protein sequence ID" value="TCT10720.1"/>
    <property type="molecule type" value="Genomic_DNA"/>
</dbReference>
<evidence type="ECO:0000256" key="2">
    <source>
        <dbReference type="RuleBase" id="RU003793"/>
    </source>
</evidence>
<keyword evidence="3" id="KW-1133">Transmembrane helix</keyword>
<proteinExistence type="inferred from homology"/>
<feature type="transmembrane region" description="Helical" evidence="3">
    <location>
        <begin position="90"/>
        <end position="107"/>
    </location>
</feature>
<dbReference type="InterPro" id="IPR014032">
    <property type="entry name" value="Peptidase_A24A_bac"/>
</dbReference>
<feature type="transmembrane region" description="Helical" evidence="3">
    <location>
        <begin position="191"/>
        <end position="209"/>
    </location>
</feature>
<dbReference type="PANTHER" id="PTHR30487">
    <property type="entry name" value="TYPE 4 PREPILIN-LIKE PROTEINS LEADER PEPTIDE-PROCESSING ENZYME"/>
    <property type="match status" value="1"/>
</dbReference>
<organism evidence="5 6">
    <name type="scientific">Tepidamorphus gemmatus</name>
    <dbReference type="NCBI Taxonomy" id="747076"/>
    <lineage>
        <taxon>Bacteria</taxon>
        <taxon>Pseudomonadati</taxon>
        <taxon>Pseudomonadota</taxon>
        <taxon>Alphaproteobacteria</taxon>
        <taxon>Hyphomicrobiales</taxon>
        <taxon>Tepidamorphaceae</taxon>
        <taxon>Tepidamorphus</taxon>
    </lineage>
</organism>
<comment type="similarity">
    <text evidence="1 2">Belongs to the peptidase A24 family.</text>
</comment>
<dbReference type="Proteomes" id="UP000295678">
    <property type="component" value="Unassembled WGS sequence"/>
</dbReference>
<gene>
    <name evidence="5" type="ORF">EDC22_105220</name>
</gene>
<evidence type="ECO:0000256" key="3">
    <source>
        <dbReference type="SAM" id="Phobius"/>
    </source>
</evidence>
<accession>A0A4R3MB31</accession>
<dbReference type="InterPro" id="IPR050882">
    <property type="entry name" value="Prepilin_peptidase/N-MTase"/>
</dbReference>
<feature type="transmembrane region" description="Helical" evidence="3">
    <location>
        <begin position="119"/>
        <end position="136"/>
    </location>
</feature>
<feature type="domain" description="Prepilin type IV endopeptidase peptidase" evidence="4">
    <location>
        <begin position="98"/>
        <end position="203"/>
    </location>
</feature>
<dbReference type="AlphaFoldDB" id="A0A4R3MB31"/>
<comment type="caution">
    <text evidence="5">The sequence shown here is derived from an EMBL/GenBank/DDBJ whole genome shotgun (WGS) entry which is preliminary data.</text>
</comment>
<dbReference type="Pfam" id="PF01478">
    <property type="entry name" value="Peptidase_A24"/>
    <property type="match status" value="1"/>
</dbReference>
<dbReference type="PANTHER" id="PTHR30487:SF0">
    <property type="entry name" value="PREPILIN LEADER PEPTIDASE_N-METHYLTRANSFERASE-RELATED"/>
    <property type="match status" value="1"/>
</dbReference>
<feature type="transmembrane region" description="Helical" evidence="3">
    <location>
        <begin position="65"/>
        <end position="84"/>
    </location>
</feature>
<name>A0A4R3MB31_9HYPH</name>
<dbReference type="RefSeq" id="WP_132806556.1">
    <property type="nucleotide sequence ID" value="NZ_SMAK01000005.1"/>
</dbReference>
<keyword evidence="3" id="KW-0472">Membrane</keyword>
<reference evidence="5 6" key="1">
    <citation type="submission" date="2019-03" db="EMBL/GenBank/DDBJ databases">
        <title>Genomic Encyclopedia of Type Strains, Phase IV (KMG-IV): sequencing the most valuable type-strain genomes for metagenomic binning, comparative biology and taxonomic classification.</title>
        <authorList>
            <person name="Goeker M."/>
        </authorList>
    </citation>
    <scope>NUCLEOTIDE SEQUENCE [LARGE SCALE GENOMIC DNA]</scope>
    <source>
        <strain evidence="5 6">DSM 19345</strain>
    </source>
</reference>
<evidence type="ECO:0000313" key="6">
    <source>
        <dbReference type="Proteomes" id="UP000295678"/>
    </source>
</evidence>
<protein>
    <submittedName>
        <fullName evidence="5">Type IV leader peptidase family protein</fullName>
    </submittedName>
</protein>
<dbReference type="GO" id="GO:0005886">
    <property type="term" value="C:plasma membrane"/>
    <property type="evidence" value="ECO:0007669"/>
    <property type="project" value="TreeGrafter"/>
</dbReference>
<keyword evidence="3" id="KW-0812">Transmembrane</keyword>
<dbReference type="InterPro" id="IPR000045">
    <property type="entry name" value="Prepilin_IV_endopep_pep"/>
</dbReference>
<dbReference type="OrthoDB" id="9789291at2"/>
<feature type="transmembrane region" description="Helical" evidence="3">
    <location>
        <begin position="142"/>
        <end position="162"/>
    </location>
</feature>
<keyword evidence="6" id="KW-1185">Reference proteome</keyword>
<evidence type="ECO:0000259" key="4">
    <source>
        <dbReference type="Pfam" id="PF01478"/>
    </source>
</evidence>
<evidence type="ECO:0000256" key="1">
    <source>
        <dbReference type="ARBA" id="ARBA00005801"/>
    </source>
</evidence>
<sequence length="245" mass="25272">MVEPALVLIAACGGGLVGRLVAHLAVVVPRRVVSEAMAEARAMLCSPGMPCQTTRSFDFAPKHRWEGVVITVLSVLIWTLATVLAETAERAFACACVGSVLLLLAIIDGRSRLLPDMLVLPLLWGGLLFSALGGSVAPADAILGAAMGYGGLMALAIGYGAIRRKEVLGAGDAKLVAALGAWLGWMALPTVLAIAVAVGLLYSAVALATRRMAFDSRMPMGPFLGLAGWAVMLVEASRSLPLGGP</sequence>
<evidence type="ECO:0000313" key="5">
    <source>
        <dbReference type="EMBL" id="TCT10720.1"/>
    </source>
</evidence>
<dbReference type="GO" id="GO:0006465">
    <property type="term" value="P:signal peptide processing"/>
    <property type="evidence" value="ECO:0007669"/>
    <property type="project" value="TreeGrafter"/>
</dbReference>
<feature type="transmembrane region" description="Helical" evidence="3">
    <location>
        <begin position="6"/>
        <end position="28"/>
    </location>
</feature>
<dbReference type="GO" id="GO:0004190">
    <property type="term" value="F:aspartic-type endopeptidase activity"/>
    <property type="evidence" value="ECO:0007669"/>
    <property type="project" value="InterPro"/>
</dbReference>